<organism evidence="14 15">
    <name type="scientific">Woeseia oceani</name>
    <dbReference type="NCBI Taxonomy" id="1548547"/>
    <lineage>
        <taxon>Bacteria</taxon>
        <taxon>Pseudomonadati</taxon>
        <taxon>Pseudomonadota</taxon>
        <taxon>Gammaproteobacteria</taxon>
        <taxon>Woeseiales</taxon>
        <taxon>Woeseiaceae</taxon>
        <taxon>Woeseia</taxon>
    </lineage>
</organism>
<evidence type="ECO:0000256" key="5">
    <source>
        <dbReference type="ARBA" id="ARBA00022617"/>
    </source>
</evidence>
<dbReference type="InterPro" id="IPR014314">
    <property type="entry name" value="Succ_DH_cytb556"/>
</dbReference>
<reference evidence="14 15" key="1">
    <citation type="submission" date="2016-06" db="EMBL/GenBank/DDBJ databases">
        <title>Complete genome sequence of a deep-branching marine Gamma Proteobacterium Woeseia oceani type strain XK5.</title>
        <authorList>
            <person name="Mu D."/>
            <person name="Du Z."/>
        </authorList>
    </citation>
    <scope>NUCLEOTIDE SEQUENCE [LARGE SCALE GENOMIC DNA]</scope>
    <source>
        <strain evidence="14 15">XK5</strain>
    </source>
</reference>
<proteinExistence type="inferred from homology"/>
<dbReference type="GO" id="GO:0046872">
    <property type="term" value="F:metal ion binding"/>
    <property type="evidence" value="ECO:0007669"/>
    <property type="project" value="UniProtKB-KW"/>
</dbReference>
<dbReference type="NCBIfam" id="TIGR02970">
    <property type="entry name" value="succ_dehyd_cytB"/>
    <property type="match status" value="1"/>
</dbReference>
<feature type="transmembrane region" description="Helical" evidence="13">
    <location>
        <begin position="65"/>
        <end position="83"/>
    </location>
</feature>
<keyword evidence="9 12" id="KW-0408">Iron</keyword>
<dbReference type="AlphaFoldDB" id="A0A193LFE6"/>
<dbReference type="EMBL" id="CP016268">
    <property type="protein sequence ID" value="ANO51104.1"/>
    <property type="molecule type" value="Genomic_DNA"/>
</dbReference>
<evidence type="ECO:0000256" key="9">
    <source>
        <dbReference type="ARBA" id="ARBA00023004"/>
    </source>
</evidence>
<dbReference type="InterPro" id="IPR000701">
    <property type="entry name" value="SuccDH_FuR_B_TM-su"/>
</dbReference>
<evidence type="ECO:0000256" key="13">
    <source>
        <dbReference type="SAM" id="Phobius"/>
    </source>
</evidence>
<keyword evidence="10 13" id="KW-0472">Membrane</keyword>
<evidence type="ECO:0000256" key="8">
    <source>
        <dbReference type="ARBA" id="ARBA00022989"/>
    </source>
</evidence>
<dbReference type="InterPro" id="IPR034804">
    <property type="entry name" value="SQR/QFR_C/D"/>
</dbReference>
<evidence type="ECO:0000256" key="4">
    <source>
        <dbReference type="ARBA" id="ARBA00020076"/>
    </source>
</evidence>
<evidence type="ECO:0000256" key="12">
    <source>
        <dbReference type="PIRSR" id="PIRSR000178-1"/>
    </source>
</evidence>
<feature type="binding site" description="axial binding residue" evidence="12">
    <location>
        <position position="81"/>
    </location>
    <ligand>
        <name>heme</name>
        <dbReference type="ChEBI" id="CHEBI:30413"/>
        <note>ligand shared with second transmembrane subunit</note>
    </ligand>
    <ligandPart>
        <name>Fe</name>
        <dbReference type="ChEBI" id="CHEBI:18248"/>
    </ligandPart>
</feature>
<feature type="transmembrane region" description="Helical" evidence="13">
    <location>
        <begin position="25"/>
        <end position="45"/>
    </location>
</feature>
<dbReference type="PANTHER" id="PTHR10978:SF5">
    <property type="entry name" value="SUCCINATE DEHYDROGENASE CYTOCHROME B560 SUBUNIT, MITOCHONDRIAL"/>
    <property type="match status" value="1"/>
</dbReference>
<dbReference type="GO" id="GO:0006099">
    <property type="term" value="P:tricarboxylic acid cycle"/>
    <property type="evidence" value="ECO:0007669"/>
    <property type="project" value="InterPro"/>
</dbReference>
<keyword evidence="7 12" id="KW-0479">Metal-binding</keyword>
<gene>
    <name evidence="14" type="ORF">BA177_07725</name>
</gene>
<comment type="similarity">
    <text evidence="3">Belongs to the cytochrome b560 family.</text>
</comment>
<dbReference type="GO" id="GO:0009055">
    <property type="term" value="F:electron transfer activity"/>
    <property type="evidence" value="ECO:0007669"/>
    <property type="project" value="InterPro"/>
</dbReference>
<evidence type="ECO:0000256" key="2">
    <source>
        <dbReference type="ARBA" id="ARBA00004141"/>
    </source>
</evidence>
<dbReference type="PIRSF" id="PIRSF000178">
    <property type="entry name" value="SDH_cyt_b560"/>
    <property type="match status" value="1"/>
</dbReference>
<dbReference type="PROSITE" id="PS01001">
    <property type="entry name" value="SDH_CYT_2"/>
    <property type="match status" value="1"/>
</dbReference>
<comment type="subunit">
    <text evidence="11">Part of an enzyme complex containing four subunits: a flavoprotein, an iron-sulfur protein, plus two membrane-anchoring proteins, SdhC and SdhD. The complex can form homotrimers.</text>
</comment>
<dbReference type="RefSeq" id="WP_068615047.1">
    <property type="nucleotide sequence ID" value="NZ_CP016268.1"/>
</dbReference>
<evidence type="ECO:0000313" key="14">
    <source>
        <dbReference type="EMBL" id="ANO51104.1"/>
    </source>
</evidence>
<sequence length="124" mass="13609">MSNPGRPLSPHLSIYRWPITMTLSILHRVSGIALSIGLLMFAWWLVAASSGDAAYQEVVSFAGSIPGRVMLIGWSAAFFFHLANGIRHLVWDLGYGFELKTANASAWFVLLLTVVLTAGYWVAL</sequence>
<dbReference type="KEGG" id="woc:BA177_07725"/>
<dbReference type="STRING" id="1548547.BA177_07725"/>
<evidence type="ECO:0000256" key="3">
    <source>
        <dbReference type="ARBA" id="ARBA00007244"/>
    </source>
</evidence>
<dbReference type="CDD" id="cd03499">
    <property type="entry name" value="SQR_TypeC_SdhC"/>
    <property type="match status" value="1"/>
</dbReference>
<dbReference type="Proteomes" id="UP000092695">
    <property type="component" value="Chromosome"/>
</dbReference>
<dbReference type="Pfam" id="PF01127">
    <property type="entry name" value="Sdh_cyt"/>
    <property type="match status" value="1"/>
</dbReference>
<name>A0A193LFE6_9GAMM</name>
<evidence type="ECO:0000256" key="11">
    <source>
        <dbReference type="ARBA" id="ARBA00025912"/>
    </source>
</evidence>
<comment type="function">
    <text evidence="1">Membrane-anchoring subunit of succinate dehydrogenase (SDH).</text>
</comment>
<comment type="cofactor">
    <cofactor evidence="12">
        <name>heme</name>
        <dbReference type="ChEBI" id="CHEBI:30413"/>
    </cofactor>
    <text evidence="12">The heme is bound between the two transmembrane subunits.</text>
</comment>
<keyword evidence="6 13" id="KW-0812">Transmembrane</keyword>
<evidence type="ECO:0000313" key="15">
    <source>
        <dbReference type="Proteomes" id="UP000092695"/>
    </source>
</evidence>
<keyword evidence="5 12" id="KW-0349">Heme</keyword>
<dbReference type="SUPFAM" id="SSF81343">
    <property type="entry name" value="Fumarate reductase respiratory complex transmembrane subunits"/>
    <property type="match status" value="1"/>
</dbReference>
<evidence type="ECO:0000256" key="10">
    <source>
        <dbReference type="ARBA" id="ARBA00023136"/>
    </source>
</evidence>
<comment type="subcellular location">
    <subcellularLocation>
        <location evidence="2">Membrane</location>
        <topology evidence="2">Multi-pass membrane protein</topology>
    </subcellularLocation>
</comment>
<protein>
    <recommendedName>
        <fullName evidence="4">Succinate dehydrogenase cytochrome b556 subunit</fullName>
    </recommendedName>
</protein>
<accession>A0A193LFE6</accession>
<keyword evidence="8 13" id="KW-1133">Transmembrane helix</keyword>
<dbReference type="GO" id="GO:0016020">
    <property type="term" value="C:membrane"/>
    <property type="evidence" value="ECO:0007669"/>
    <property type="project" value="UniProtKB-SubCell"/>
</dbReference>
<feature type="transmembrane region" description="Helical" evidence="13">
    <location>
        <begin position="104"/>
        <end position="123"/>
    </location>
</feature>
<dbReference type="PROSITE" id="PS01000">
    <property type="entry name" value="SDH_CYT_1"/>
    <property type="match status" value="1"/>
</dbReference>
<dbReference type="InterPro" id="IPR018495">
    <property type="entry name" value="Succ_DH_cyt_bsu_CS"/>
</dbReference>
<evidence type="ECO:0000256" key="7">
    <source>
        <dbReference type="ARBA" id="ARBA00022723"/>
    </source>
</evidence>
<dbReference type="Gene3D" id="1.20.1300.10">
    <property type="entry name" value="Fumarate reductase/succinate dehydrogenase, transmembrane subunit"/>
    <property type="match status" value="1"/>
</dbReference>
<evidence type="ECO:0000256" key="1">
    <source>
        <dbReference type="ARBA" id="ARBA00004050"/>
    </source>
</evidence>
<dbReference type="OrthoDB" id="9799441at2"/>
<evidence type="ECO:0000256" key="6">
    <source>
        <dbReference type="ARBA" id="ARBA00022692"/>
    </source>
</evidence>
<keyword evidence="15" id="KW-1185">Reference proteome</keyword>
<dbReference type="PANTHER" id="PTHR10978">
    <property type="entry name" value="SUCCINATE DEHYDROGENASE CYTOCHROME B560 SUBUNIT"/>
    <property type="match status" value="1"/>
</dbReference>